<evidence type="ECO:0000256" key="3">
    <source>
        <dbReference type="SAM" id="MobiDB-lite"/>
    </source>
</evidence>
<feature type="region of interest" description="Disordered" evidence="3">
    <location>
        <begin position="618"/>
        <end position="678"/>
    </location>
</feature>
<name>A0A9P4IWX6_9PEZI</name>
<dbReference type="Pfam" id="PF00179">
    <property type="entry name" value="UQ_con"/>
    <property type="match status" value="1"/>
</dbReference>
<dbReference type="AlphaFoldDB" id="A0A9P4IWX6"/>
<feature type="domain" description="UBC core" evidence="4">
    <location>
        <begin position="704"/>
        <end position="853"/>
    </location>
</feature>
<dbReference type="PROSITE" id="PS50127">
    <property type="entry name" value="UBC_2"/>
    <property type="match status" value="1"/>
</dbReference>
<dbReference type="InterPro" id="IPR016135">
    <property type="entry name" value="UBQ-conjugating_enzyme/RWD"/>
</dbReference>
<evidence type="ECO:0000259" key="4">
    <source>
        <dbReference type="PROSITE" id="PS50127"/>
    </source>
</evidence>
<proteinExistence type="predicted"/>
<dbReference type="GO" id="GO:0061631">
    <property type="term" value="F:ubiquitin conjugating enzyme activity"/>
    <property type="evidence" value="ECO:0007669"/>
    <property type="project" value="TreeGrafter"/>
</dbReference>
<feature type="region of interest" description="Disordered" evidence="3">
    <location>
        <begin position="570"/>
        <end position="590"/>
    </location>
</feature>
<evidence type="ECO:0000313" key="6">
    <source>
        <dbReference type="Proteomes" id="UP000799439"/>
    </source>
</evidence>
<dbReference type="SMART" id="SM00212">
    <property type="entry name" value="UBCc"/>
    <property type="match status" value="1"/>
</dbReference>
<evidence type="ECO:0000256" key="1">
    <source>
        <dbReference type="ARBA" id="ARBA00022679"/>
    </source>
</evidence>
<dbReference type="SUPFAM" id="SSF54495">
    <property type="entry name" value="UBC-like"/>
    <property type="match status" value="1"/>
</dbReference>
<keyword evidence="6" id="KW-1185">Reference proteome</keyword>
<dbReference type="InterPro" id="IPR000608">
    <property type="entry name" value="UBC"/>
</dbReference>
<dbReference type="OrthoDB" id="47801at2759"/>
<evidence type="ECO:0000313" key="5">
    <source>
        <dbReference type="EMBL" id="KAF2149215.1"/>
    </source>
</evidence>
<dbReference type="PANTHER" id="PTHR46116:SF15">
    <property type="entry name" value="(E3-INDEPENDENT) E2 UBIQUITIN-CONJUGATING ENZYME"/>
    <property type="match status" value="1"/>
</dbReference>
<feature type="compositionally biased region" description="Polar residues" evidence="3">
    <location>
        <begin position="625"/>
        <end position="641"/>
    </location>
</feature>
<keyword evidence="2" id="KW-0833">Ubl conjugation pathway</keyword>
<protein>
    <recommendedName>
        <fullName evidence="4">UBC core domain-containing protein</fullName>
    </recommendedName>
</protein>
<dbReference type="InterPro" id="IPR057735">
    <property type="entry name" value="UBE2O-like_tSH3-B"/>
</dbReference>
<feature type="compositionally biased region" description="Basic and acidic residues" evidence="3">
    <location>
        <begin position="661"/>
        <end position="675"/>
    </location>
</feature>
<accession>A0A9P4IWX6</accession>
<dbReference type="EMBL" id="ML996091">
    <property type="protein sequence ID" value="KAF2149215.1"/>
    <property type="molecule type" value="Genomic_DNA"/>
</dbReference>
<comment type="caution">
    <text evidence="5">The sequence shown here is derived from an EMBL/GenBank/DDBJ whole genome shotgun (WGS) entry which is preliminary data.</text>
</comment>
<dbReference type="Gene3D" id="3.10.110.10">
    <property type="entry name" value="Ubiquitin Conjugating Enzyme"/>
    <property type="match status" value="1"/>
</dbReference>
<organism evidence="5 6">
    <name type="scientific">Myriangium duriaei CBS 260.36</name>
    <dbReference type="NCBI Taxonomy" id="1168546"/>
    <lineage>
        <taxon>Eukaryota</taxon>
        <taxon>Fungi</taxon>
        <taxon>Dikarya</taxon>
        <taxon>Ascomycota</taxon>
        <taxon>Pezizomycotina</taxon>
        <taxon>Dothideomycetes</taxon>
        <taxon>Dothideomycetidae</taxon>
        <taxon>Myriangiales</taxon>
        <taxon>Myriangiaceae</taxon>
        <taxon>Myriangium</taxon>
    </lineage>
</organism>
<gene>
    <name evidence="5" type="ORF">K461DRAFT_281567</name>
</gene>
<reference evidence="5" key="1">
    <citation type="journal article" date="2020" name="Stud. Mycol.">
        <title>101 Dothideomycetes genomes: a test case for predicting lifestyles and emergence of pathogens.</title>
        <authorList>
            <person name="Haridas S."/>
            <person name="Albert R."/>
            <person name="Binder M."/>
            <person name="Bloem J."/>
            <person name="Labutti K."/>
            <person name="Salamov A."/>
            <person name="Andreopoulos B."/>
            <person name="Baker S."/>
            <person name="Barry K."/>
            <person name="Bills G."/>
            <person name="Bluhm B."/>
            <person name="Cannon C."/>
            <person name="Castanera R."/>
            <person name="Culley D."/>
            <person name="Daum C."/>
            <person name="Ezra D."/>
            <person name="Gonzalez J."/>
            <person name="Henrissat B."/>
            <person name="Kuo A."/>
            <person name="Liang C."/>
            <person name="Lipzen A."/>
            <person name="Lutzoni F."/>
            <person name="Magnuson J."/>
            <person name="Mondo S."/>
            <person name="Nolan M."/>
            <person name="Ohm R."/>
            <person name="Pangilinan J."/>
            <person name="Park H.-J."/>
            <person name="Ramirez L."/>
            <person name="Alfaro M."/>
            <person name="Sun H."/>
            <person name="Tritt A."/>
            <person name="Yoshinaga Y."/>
            <person name="Zwiers L.-H."/>
            <person name="Turgeon B."/>
            <person name="Goodwin S."/>
            <person name="Spatafora J."/>
            <person name="Crous P."/>
            <person name="Grigoriev I."/>
        </authorList>
    </citation>
    <scope>NUCLEOTIDE SEQUENCE</scope>
    <source>
        <strain evidence="5">CBS 260.36</strain>
    </source>
</reference>
<sequence length="853" mass="94819">MTVSPCCLDLCALRRDHSQWGVVYATASDYENMYQLLHEAQQQNVVGAHPSISAGVQTAFYTNPDYAPPRGTIVVWFPSGPNYTLIPEHLVEVISRRYFIGDVVIRKDRPDQTGVVVRTKSLVRLQTTCIARLFGTGHVLPCLTHATSDHSAAVYLETEPAHCIVHDVELSDLRNVVPMATGDAVLFKGWAGTIQEVQTEKIIQLFNGSIVIVPPEAKVLLRDLFEIEAHDPGSLVSVRKADLRNGKWRQGQYDPNAAAIGVILDIQPFKIKVHWQYHPFDSRPIHSLQDLVDTAPAMPPEYLGQAEIQSQFFFHYSLEFCFGQDRITHDAYCGPSSAPIVRFIDKDAALAEYGRRPNANKLFQHGQDQNGGYDMNIFQLAGSISDVTVQWQDTMITHEVSTNLLKAESGDHPDLFPGTIVRTVELKGPDENPVAGIADCPKKVGVIQSVTTDCLARVRWFRAPHVHLDQQHEFVTDAGYHCGELSDEVEDVSTYDLAVPGGLDFVRLDFVRIRSRCNDPLSIDERTWIGHIIEIHNDATLTIRLGAAKEPTNLRLHIDEIDFALDPIGAEDPAAHDEDIDMDAPDGLSLSDQSMLDDDELGRILMGDRTETVDIIMEGGASPRSYRSGTENADAWSTASEGTADRDTSDPDVVQNGSKTPDNRETNGGEAESHIEPPPQYVLHDGTAPEYHKHAKDAGQLSGPTLRKVMKEHTILSQDSAIPSGIYVQSWEGNCNLFRALIFGPAETPYAHCPFVFDILLPTNYPQKPPTVFFYHWRTQHHRRINPNLYEDGYVCLSLLNTWPGEASEGWQPGKSTLLQALISIQSLILVPEPYYSKSSSTSSHTSQISKNR</sequence>
<evidence type="ECO:0000256" key="2">
    <source>
        <dbReference type="ARBA" id="ARBA00022786"/>
    </source>
</evidence>
<dbReference type="PANTHER" id="PTHR46116">
    <property type="entry name" value="(E3-INDEPENDENT) E2 UBIQUITIN-CONJUGATING ENZYME"/>
    <property type="match status" value="1"/>
</dbReference>
<dbReference type="Proteomes" id="UP000799439">
    <property type="component" value="Unassembled WGS sequence"/>
</dbReference>
<keyword evidence="1" id="KW-0808">Transferase</keyword>
<dbReference type="Pfam" id="PF23046">
    <property type="entry name" value="tSH3-B_UBE2O"/>
    <property type="match status" value="1"/>
</dbReference>